<evidence type="ECO:0000313" key="3">
    <source>
        <dbReference type="Proteomes" id="UP001147700"/>
    </source>
</evidence>
<organism evidence="2 3">
    <name type="scientific">Solirubrobacter deserti</name>
    <dbReference type="NCBI Taxonomy" id="2282478"/>
    <lineage>
        <taxon>Bacteria</taxon>
        <taxon>Bacillati</taxon>
        <taxon>Actinomycetota</taxon>
        <taxon>Thermoleophilia</taxon>
        <taxon>Solirubrobacterales</taxon>
        <taxon>Solirubrobacteraceae</taxon>
        <taxon>Solirubrobacter</taxon>
    </lineage>
</organism>
<proteinExistence type="predicted"/>
<comment type="caution">
    <text evidence="2">The sequence shown here is derived from an EMBL/GenBank/DDBJ whole genome shotgun (WGS) entry which is preliminary data.</text>
</comment>
<sequence>MSATAHRHAAAKTRPALVAGAVAGAAGLLVFLVIHHVWIMPIWFILPPGLAIAGVGGLAIGWAYGELEHRLPARPWRHVAWVCLVALTLAPSVALAELRPALFDADTGELRPGTDLMTVATRFGAELLLPAALVGALVGWRLAGRRAAWITGLAGFVLALGPGHNIPLLGGTAGAAKGAILLASIVVVSTFVLVETHARLSRRS</sequence>
<accession>A0ABT4RJS1</accession>
<dbReference type="RefSeq" id="WP_202953488.1">
    <property type="nucleotide sequence ID" value="NZ_JAPCID010000019.1"/>
</dbReference>
<feature type="transmembrane region" description="Helical" evidence="1">
    <location>
        <begin position="76"/>
        <end position="96"/>
    </location>
</feature>
<feature type="transmembrane region" description="Helical" evidence="1">
    <location>
        <begin position="44"/>
        <end position="64"/>
    </location>
</feature>
<feature type="transmembrane region" description="Helical" evidence="1">
    <location>
        <begin position="116"/>
        <end position="140"/>
    </location>
</feature>
<protein>
    <submittedName>
        <fullName evidence="2">Uncharacterized protein</fullName>
    </submittedName>
</protein>
<reference evidence="2" key="1">
    <citation type="submission" date="2022-10" db="EMBL/GenBank/DDBJ databases">
        <title>The WGS of Solirubrobacter sp. CPCC 204708.</title>
        <authorList>
            <person name="Jiang Z."/>
        </authorList>
    </citation>
    <scope>NUCLEOTIDE SEQUENCE</scope>
    <source>
        <strain evidence="2">CPCC 204708</strain>
    </source>
</reference>
<dbReference type="EMBL" id="JAPCID010000019">
    <property type="protein sequence ID" value="MDA0138795.1"/>
    <property type="molecule type" value="Genomic_DNA"/>
</dbReference>
<keyword evidence="3" id="KW-1185">Reference proteome</keyword>
<name>A0ABT4RJS1_9ACTN</name>
<gene>
    <name evidence="2" type="ORF">OJ962_14935</name>
</gene>
<feature type="transmembrane region" description="Helical" evidence="1">
    <location>
        <begin position="16"/>
        <end position="38"/>
    </location>
</feature>
<feature type="transmembrane region" description="Helical" evidence="1">
    <location>
        <begin position="147"/>
        <end position="163"/>
    </location>
</feature>
<dbReference type="Proteomes" id="UP001147700">
    <property type="component" value="Unassembled WGS sequence"/>
</dbReference>
<keyword evidence="1" id="KW-1133">Transmembrane helix</keyword>
<evidence type="ECO:0000256" key="1">
    <source>
        <dbReference type="SAM" id="Phobius"/>
    </source>
</evidence>
<evidence type="ECO:0000313" key="2">
    <source>
        <dbReference type="EMBL" id="MDA0138795.1"/>
    </source>
</evidence>
<feature type="transmembrane region" description="Helical" evidence="1">
    <location>
        <begin position="175"/>
        <end position="194"/>
    </location>
</feature>
<keyword evidence="1" id="KW-0472">Membrane</keyword>
<keyword evidence="1" id="KW-0812">Transmembrane</keyword>